<feature type="domain" description="Radical SAM core" evidence="4">
    <location>
        <begin position="1"/>
        <end position="233"/>
    </location>
</feature>
<evidence type="ECO:0000313" key="6">
    <source>
        <dbReference type="Proteomes" id="UP000027980"/>
    </source>
</evidence>
<name>A0A075LKG4_9BACI</name>
<dbReference type="InterPro" id="IPR007197">
    <property type="entry name" value="rSAM"/>
</dbReference>
<comment type="function">
    <text evidence="3">Probably acts as a heme chaperone, transferring heme to an unknown acceptor. Binds one molecule of heme per monomer, possibly covalently. Binds 1 [4Fe-4S] cluster. The cluster is coordinated with 3 cysteines and an exchangeable S-adenosyl-L-methionine.</text>
</comment>
<sequence>MNEVKSAYIHIPFCEQLCHYCDFTKFFYREDSADEYVEALRKEIEHYVPNKQQMNTIFVGGGTPTALNMQQLEHVLKSVDSAFDVHAAREYTFEANPGDLTLEKAKLLRHYGVDRISLGVQVFDDKLLEAIGRVHRVKHVYESLDLLKQAGFDNISIDLIYALPGQTLEQFGHTVEEALQFDLPHYSSYSLQIEPKTVFYQRYKKGTLKKAPEELEANMYNLLRDEMKSHGREQYEVSNFALPGKESQHNLAYWNNDFYYGLGAGAHGYLPGRRVINIRPLPAYLKQANENGIPVLHEESIGRKERIEEELFLGLRKKTGVSKASFRNKFGIELTDVYRKPLDLLISKGWLTEDAEHVAMTEDGFLFGNDVFQEFLLEEEPASVSN</sequence>
<dbReference type="GO" id="GO:0004109">
    <property type="term" value="F:coproporphyrinogen oxidase activity"/>
    <property type="evidence" value="ECO:0007669"/>
    <property type="project" value="InterPro"/>
</dbReference>
<evidence type="ECO:0000313" key="5">
    <source>
        <dbReference type="EMBL" id="AIF66849.1"/>
    </source>
</evidence>
<evidence type="ECO:0000259" key="4">
    <source>
        <dbReference type="PROSITE" id="PS51918"/>
    </source>
</evidence>
<dbReference type="PANTHER" id="PTHR13932:SF5">
    <property type="entry name" value="RADICAL S-ADENOSYL METHIONINE DOMAIN-CONTAINING PROTEIN 1, MITOCHONDRIAL"/>
    <property type="match status" value="1"/>
</dbReference>
<dbReference type="SFLD" id="SFLDF00288">
    <property type="entry name" value="HemN-like__clustered_with_nucl"/>
    <property type="match status" value="1"/>
</dbReference>
<dbReference type="AlphaFoldDB" id="A0A075LKG4"/>
<dbReference type="GeneID" id="34220626"/>
<dbReference type="SFLD" id="SFLDF00562">
    <property type="entry name" value="HemN-like__clustered_with_heat"/>
    <property type="match status" value="1"/>
</dbReference>
<proteinExistence type="inferred from homology"/>
<dbReference type="GO" id="GO:0005737">
    <property type="term" value="C:cytoplasm"/>
    <property type="evidence" value="ECO:0007669"/>
    <property type="project" value="UniProtKB-SubCell"/>
</dbReference>
<keyword evidence="3" id="KW-0963">Cytoplasm</keyword>
<organism evidence="5 6">
    <name type="scientific">Terribacillus saccharophilus</name>
    <dbReference type="NCBI Taxonomy" id="361277"/>
    <lineage>
        <taxon>Bacteria</taxon>
        <taxon>Bacillati</taxon>
        <taxon>Bacillota</taxon>
        <taxon>Bacilli</taxon>
        <taxon>Bacillales</taxon>
        <taxon>Bacillaceae</taxon>
        <taxon>Terribacillus</taxon>
    </lineage>
</organism>
<reference evidence="5 6" key="1">
    <citation type="submission" date="2014-07" db="EMBL/GenBank/DDBJ databases">
        <title>Complete genome sequence of a moderately halophilic bacterium Terribacillus aidingensis MP602, isolated from Cryptomeria fortunei in Tianmu mountain in China.</title>
        <authorList>
            <person name="Wang Y."/>
            <person name="Lu P."/>
            <person name="Zhang L."/>
        </authorList>
    </citation>
    <scope>NUCLEOTIDE SEQUENCE [LARGE SCALE GENOMIC DNA]</scope>
    <source>
        <strain evidence="5 6">MP602</strain>
    </source>
</reference>
<dbReference type="PROSITE" id="PS51918">
    <property type="entry name" value="RADICAL_SAM"/>
    <property type="match status" value="1"/>
</dbReference>
<keyword evidence="3" id="KW-0349">Heme</keyword>
<dbReference type="HOGENOM" id="CLU_027579_1_1_9"/>
<keyword evidence="5" id="KW-0560">Oxidoreductase</keyword>
<dbReference type="SUPFAM" id="SSF102114">
    <property type="entry name" value="Radical SAM enzymes"/>
    <property type="match status" value="1"/>
</dbReference>
<dbReference type="RefSeq" id="WP_038561458.1">
    <property type="nucleotide sequence ID" value="NZ_CP008876.1"/>
</dbReference>
<dbReference type="Proteomes" id="UP000027980">
    <property type="component" value="Chromosome"/>
</dbReference>
<comment type="similarity">
    <text evidence="1">Belongs to the anaerobic coproporphyrinogen-III oxidase family. HemW subfamily.</text>
</comment>
<dbReference type="InterPro" id="IPR058240">
    <property type="entry name" value="rSAM_sf"/>
</dbReference>
<keyword evidence="3" id="KW-0143">Chaperone</keyword>
<dbReference type="InterPro" id="IPR034505">
    <property type="entry name" value="Coproporphyrinogen-III_oxidase"/>
</dbReference>
<keyword evidence="3" id="KW-0479">Metal-binding</keyword>
<dbReference type="Pfam" id="PF04055">
    <property type="entry name" value="Radical_SAM"/>
    <property type="match status" value="1"/>
</dbReference>
<dbReference type="CDD" id="cd01335">
    <property type="entry name" value="Radical_SAM"/>
    <property type="match status" value="1"/>
</dbReference>
<dbReference type="GO" id="GO:0051539">
    <property type="term" value="F:4 iron, 4 sulfur cluster binding"/>
    <property type="evidence" value="ECO:0007669"/>
    <property type="project" value="UniProtKB-UniRule"/>
</dbReference>
<dbReference type="InterPro" id="IPR023404">
    <property type="entry name" value="rSAM_horseshoe"/>
</dbReference>
<dbReference type="SFLD" id="SFLDG01065">
    <property type="entry name" value="anaerobic_coproporphyrinogen-I"/>
    <property type="match status" value="1"/>
</dbReference>
<dbReference type="InterPro" id="IPR010723">
    <property type="entry name" value="HemN_C"/>
</dbReference>
<comment type="subcellular location">
    <subcellularLocation>
        <location evidence="3">Cytoplasm</location>
    </subcellularLocation>
</comment>
<dbReference type="PANTHER" id="PTHR13932">
    <property type="entry name" value="COPROPORPHYRINIGEN III OXIDASE"/>
    <property type="match status" value="1"/>
</dbReference>
<dbReference type="SMART" id="SM00729">
    <property type="entry name" value="Elp3"/>
    <property type="match status" value="1"/>
</dbReference>
<dbReference type="SFLD" id="SFLDS00029">
    <property type="entry name" value="Radical_SAM"/>
    <property type="match status" value="1"/>
</dbReference>
<dbReference type="Pfam" id="PF06969">
    <property type="entry name" value="HemN_C"/>
    <property type="match status" value="1"/>
</dbReference>
<dbReference type="SFLD" id="SFLDG01082">
    <property type="entry name" value="B12-binding_domain_containing"/>
    <property type="match status" value="1"/>
</dbReference>
<gene>
    <name evidence="5" type="ORF">GZ22_09500</name>
</gene>
<dbReference type="Gene3D" id="3.80.30.20">
    <property type="entry name" value="tm_1862 like domain"/>
    <property type="match status" value="1"/>
</dbReference>
<dbReference type="NCBIfam" id="TIGR00539">
    <property type="entry name" value="hemN_rel"/>
    <property type="match status" value="1"/>
</dbReference>
<keyword evidence="3" id="KW-0408">Iron</keyword>
<dbReference type="OrthoDB" id="9808022at2"/>
<dbReference type="GO" id="GO:0046872">
    <property type="term" value="F:metal ion binding"/>
    <property type="evidence" value="ECO:0007669"/>
    <property type="project" value="UniProtKB-UniRule"/>
</dbReference>
<evidence type="ECO:0000256" key="2">
    <source>
        <dbReference type="ARBA" id="ARBA00017228"/>
    </source>
</evidence>
<dbReference type="InterPro" id="IPR006638">
    <property type="entry name" value="Elp3/MiaA/NifB-like_rSAM"/>
</dbReference>
<dbReference type="InterPro" id="IPR004559">
    <property type="entry name" value="HemW-like"/>
</dbReference>
<dbReference type="KEGG" id="tap:GZ22_09500"/>
<evidence type="ECO:0000256" key="3">
    <source>
        <dbReference type="RuleBase" id="RU364116"/>
    </source>
</evidence>
<keyword evidence="3" id="KW-0004">4Fe-4S</keyword>
<protein>
    <recommendedName>
        <fullName evidence="2 3">Heme chaperone HemW</fullName>
    </recommendedName>
</protein>
<dbReference type="EMBL" id="CP008876">
    <property type="protein sequence ID" value="AIF66849.1"/>
    <property type="molecule type" value="Genomic_DNA"/>
</dbReference>
<keyword evidence="3" id="KW-0949">S-adenosyl-L-methionine</keyword>
<evidence type="ECO:0000256" key="1">
    <source>
        <dbReference type="ARBA" id="ARBA00006100"/>
    </source>
</evidence>
<keyword evidence="3" id="KW-0411">Iron-sulfur</keyword>
<dbReference type="GO" id="GO:0006779">
    <property type="term" value="P:porphyrin-containing compound biosynthetic process"/>
    <property type="evidence" value="ECO:0007669"/>
    <property type="project" value="InterPro"/>
</dbReference>
<accession>A0A075LKG4</accession>